<evidence type="ECO:0000313" key="2">
    <source>
        <dbReference type="Proteomes" id="UP000830055"/>
    </source>
</evidence>
<evidence type="ECO:0000313" key="1">
    <source>
        <dbReference type="EMBL" id="BDD85755.1"/>
    </source>
</evidence>
<reference evidence="1 2" key="1">
    <citation type="submission" date="2022-01" db="EMBL/GenBank/DDBJ databases">
        <title>Desulfofustis limnae sp. nov., a novel mesophilic sulfate-reducing bacterium isolated from marsh soil.</title>
        <authorList>
            <person name="Watanabe M."/>
            <person name="Takahashi A."/>
            <person name="Kojima H."/>
            <person name="Fukui M."/>
        </authorList>
    </citation>
    <scope>NUCLEOTIDE SEQUENCE [LARGE SCALE GENOMIC DNA]</scope>
    <source>
        <strain evidence="1 2">PPLL</strain>
    </source>
</reference>
<name>A0ABM7W4B5_9BACT</name>
<sequence>MNHAAVPCGAVRRIDANEPFAFHCHRGVPCFTRCCHDLELGLTPYDVLRLRKATGLSSTEVLERFVIIEQDDDEPFPRLYLTMVDDGKASCVFLGPEGCSIYPDRPSSCRTYPLGRAVARSGDRCEEHFVLLQETHCQGFLEPLLNTPKGFLHAQDLAVYHTFNDLVAGITQHDHIRQGMNLTVRQQRAYLLALYDLDTFREKLSEGFIDFHSTPDAAVFDDDEALLSYALVWLDHELFACGSESRG</sequence>
<keyword evidence="2" id="KW-1185">Reference proteome</keyword>
<accession>A0ABM7W4B5</accession>
<protein>
    <submittedName>
        <fullName evidence="1">Zinc/iron-chelating domain-containing protein</fullName>
    </submittedName>
</protein>
<dbReference type="Proteomes" id="UP000830055">
    <property type="component" value="Chromosome"/>
</dbReference>
<dbReference type="PANTHER" id="PTHR35866">
    <property type="entry name" value="PUTATIVE-RELATED"/>
    <property type="match status" value="1"/>
</dbReference>
<dbReference type="EMBL" id="AP025516">
    <property type="protein sequence ID" value="BDD85755.1"/>
    <property type="molecule type" value="Genomic_DNA"/>
</dbReference>
<dbReference type="Pfam" id="PF03692">
    <property type="entry name" value="CxxCxxCC"/>
    <property type="match status" value="1"/>
</dbReference>
<organism evidence="1 2">
    <name type="scientific">Desulfofustis limnaeus</name>
    <dbReference type="NCBI Taxonomy" id="2740163"/>
    <lineage>
        <taxon>Bacteria</taxon>
        <taxon>Pseudomonadati</taxon>
        <taxon>Thermodesulfobacteriota</taxon>
        <taxon>Desulfobulbia</taxon>
        <taxon>Desulfobulbales</taxon>
        <taxon>Desulfocapsaceae</taxon>
        <taxon>Desulfofustis</taxon>
    </lineage>
</organism>
<proteinExistence type="predicted"/>
<dbReference type="RefSeq" id="WP_284152889.1">
    <property type="nucleotide sequence ID" value="NZ_AP025516.1"/>
</dbReference>
<dbReference type="PANTHER" id="PTHR35866:SF1">
    <property type="entry name" value="YKGJ FAMILY CYSTEINE CLUSTER PROTEIN"/>
    <property type="match status" value="1"/>
</dbReference>
<gene>
    <name evidence="1" type="ORF">DPPLL_01200</name>
</gene>
<dbReference type="InterPro" id="IPR005358">
    <property type="entry name" value="Puta_zinc/iron-chelating_dom"/>
</dbReference>